<dbReference type="InterPro" id="IPR038941">
    <property type="entry name" value="At4g14100-like"/>
</dbReference>
<organism evidence="1 2">
    <name type="scientific">Symbiochloris irregularis</name>
    <dbReference type="NCBI Taxonomy" id="706552"/>
    <lineage>
        <taxon>Eukaryota</taxon>
        <taxon>Viridiplantae</taxon>
        <taxon>Chlorophyta</taxon>
        <taxon>core chlorophytes</taxon>
        <taxon>Trebouxiophyceae</taxon>
        <taxon>Trebouxiales</taxon>
        <taxon>Trebouxiaceae</taxon>
        <taxon>Symbiochloris</taxon>
    </lineage>
</organism>
<sequence length="268" mass="30063">MPMSSQQGQKSLVNEQTAGIVSFRYSHSRIRHPILDLSLLRCHETAQASQLASASRAAGLVLAAPGEYVDPPVWPKQFHATFFQTVPGPKLSLLDLWYDIEAGSNLNLIQDQLGPTLWDLEWTNGTSYYFDREADTCKVVKFPVGMLPPDWLKGSAYLGKENVSSHECNVWQKGDPVPTLSLGSSQVGDPKHFITYWADVHTNLPIRWVFFTGQTLEVLKWVEGEVLPKELLQAPDSCFVDMQHDARILQTGESSNFYSGRHFADARQ</sequence>
<dbReference type="PANTHER" id="PTHR33880">
    <property type="entry name" value="EXPRESSED PROTEIN"/>
    <property type="match status" value="1"/>
</dbReference>
<proteinExistence type="predicted"/>
<name>A0AAW1NZP0_9CHLO</name>
<dbReference type="AlphaFoldDB" id="A0AAW1NZP0"/>
<reference evidence="1 2" key="1">
    <citation type="journal article" date="2024" name="Nat. Commun.">
        <title>Phylogenomics reveals the evolutionary origins of lichenization in chlorophyte algae.</title>
        <authorList>
            <person name="Puginier C."/>
            <person name="Libourel C."/>
            <person name="Otte J."/>
            <person name="Skaloud P."/>
            <person name="Haon M."/>
            <person name="Grisel S."/>
            <person name="Petersen M."/>
            <person name="Berrin J.G."/>
            <person name="Delaux P.M."/>
            <person name="Dal Grande F."/>
            <person name="Keller J."/>
        </authorList>
    </citation>
    <scope>NUCLEOTIDE SEQUENCE [LARGE SCALE GENOMIC DNA]</scope>
    <source>
        <strain evidence="1 2">SAG 2036</strain>
    </source>
</reference>
<gene>
    <name evidence="1" type="ORF">WJX73_001134</name>
</gene>
<keyword evidence="2" id="KW-1185">Reference proteome</keyword>
<protein>
    <submittedName>
        <fullName evidence="1">Uncharacterized protein</fullName>
    </submittedName>
</protein>
<dbReference type="PANTHER" id="PTHR33880:SF19">
    <property type="entry name" value="EXPRESSED PROTEIN"/>
    <property type="match status" value="1"/>
</dbReference>
<dbReference type="Proteomes" id="UP001465755">
    <property type="component" value="Unassembled WGS sequence"/>
</dbReference>
<evidence type="ECO:0000313" key="2">
    <source>
        <dbReference type="Proteomes" id="UP001465755"/>
    </source>
</evidence>
<accession>A0AAW1NZP0</accession>
<evidence type="ECO:0000313" key="1">
    <source>
        <dbReference type="EMBL" id="KAK9803515.1"/>
    </source>
</evidence>
<comment type="caution">
    <text evidence="1">The sequence shown here is derived from an EMBL/GenBank/DDBJ whole genome shotgun (WGS) entry which is preliminary data.</text>
</comment>
<dbReference type="EMBL" id="JALJOQ010000058">
    <property type="protein sequence ID" value="KAK9803515.1"/>
    <property type="molecule type" value="Genomic_DNA"/>
</dbReference>